<name>A0A0E9UU30_ANGAN</name>
<proteinExistence type="predicted"/>
<organism evidence="1">
    <name type="scientific">Anguilla anguilla</name>
    <name type="common">European freshwater eel</name>
    <name type="synonym">Muraena anguilla</name>
    <dbReference type="NCBI Taxonomy" id="7936"/>
    <lineage>
        <taxon>Eukaryota</taxon>
        <taxon>Metazoa</taxon>
        <taxon>Chordata</taxon>
        <taxon>Craniata</taxon>
        <taxon>Vertebrata</taxon>
        <taxon>Euteleostomi</taxon>
        <taxon>Actinopterygii</taxon>
        <taxon>Neopterygii</taxon>
        <taxon>Teleostei</taxon>
        <taxon>Anguilliformes</taxon>
        <taxon>Anguillidae</taxon>
        <taxon>Anguilla</taxon>
    </lineage>
</organism>
<sequence>MLSLTGVVDTTFAPLPLFRLHTPCLNTH</sequence>
<reference evidence="1" key="1">
    <citation type="submission" date="2014-11" db="EMBL/GenBank/DDBJ databases">
        <authorList>
            <person name="Amaro Gonzalez C."/>
        </authorList>
    </citation>
    <scope>NUCLEOTIDE SEQUENCE</scope>
</reference>
<protein>
    <submittedName>
        <fullName evidence="1">Uncharacterized protein</fullName>
    </submittedName>
</protein>
<evidence type="ECO:0000313" key="1">
    <source>
        <dbReference type="EMBL" id="JAH68473.1"/>
    </source>
</evidence>
<dbReference type="AlphaFoldDB" id="A0A0E9UU30"/>
<accession>A0A0E9UU30</accession>
<dbReference type="EMBL" id="GBXM01040104">
    <property type="protein sequence ID" value="JAH68473.1"/>
    <property type="molecule type" value="Transcribed_RNA"/>
</dbReference>
<reference evidence="1" key="2">
    <citation type="journal article" date="2015" name="Fish Shellfish Immunol.">
        <title>Early steps in the European eel (Anguilla anguilla)-Vibrio vulnificus interaction in the gills: Role of the RtxA13 toxin.</title>
        <authorList>
            <person name="Callol A."/>
            <person name="Pajuelo D."/>
            <person name="Ebbesson L."/>
            <person name="Teles M."/>
            <person name="MacKenzie S."/>
            <person name="Amaro C."/>
        </authorList>
    </citation>
    <scope>NUCLEOTIDE SEQUENCE</scope>
</reference>